<reference evidence="1" key="2">
    <citation type="submission" date="2025-08" db="UniProtKB">
        <authorList>
            <consortium name="Ensembl"/>
        </authorList>
    </citation>
    <scope>IDENTIFICATION</scope>
</reference>
<dbReference type="PANTHER" id="PTHR33443">
    <property type="entry name" value="ZGC:112980"/>
    <property type="match status" value="1"/>
</dbReference>
<keyword evidence="2" id="KW-1185">Reference proteome</keyword>
<dbReference type="InterPro" id="IPR053234">
    <property type="entry name" value="RPM1_Interactor"/>
</dbReference>
<gene>
    <name evidence="1" type="primary">zgc:112980</name>
</gene>
<sequence>MTMDNPEIIILSDDEEELCSQKCNESSVLIVEMEEEKIIENVTSHSQLDEDLVVTFSRRAEVLPHARYDCPIHPFTATDCETSAPAGNNELICNQCFCYICDKLASACAVWHAKGLCHCNSHKRSDFWSSIRNSVALGYLETFNLTLSEIDTHLRHAEKLLQRFRAELAEEFTSFTTGKTAVECGLSQSYQQGPVHDYTRVYECVSSFLSKADAQEDRAAAIMKLGAACDFMSHFHPSSIRMSESPIANATEAKAILLQRVVASVQKQMVMADFTPGFMCKLQHFYQRIPLPPTLKNMRNSLCVRPWDDVLLVSVLRGQNVTGVRKDKGKKDVLIEQISVVLLRTEFLQRQRRYRELGRYLKVVQSYDSKVFKEVRDLIPLFLCKAGDFSGALNRLSLGSKGPVSRFSPHLFLLYLSIFDTATAPMVTIDQDAQLISLDATWEPIKDAVPLKRFELVRFALGVQRCCSAVYHDSQCWAHLLTMVNTPHGSLTTMPEPNATFLQEARNVVRLILHDQDGSSIQIPKFFHSVYPDQALLLLVTEALVLRLHSAPLSPVLPLLNTLKKHEWALEWLWKGLSLGSFYSLLEQVTRELEGTQGQDTLLFPRFISLSLPNPSSSPEMLDHSCRQSSSG</sequence>
<dbReference type="Ensembl" id="ENSMMDT00005003152.1">
    <property type="protein sequence ID" value="ENSMMDP00005003090.1"/>
    <property type="gene ID" value="ENSMMDG00005001733.1"/>
</dbReference>
<reference evidence="1" key="1">
    <citation type="submission" date="2019-06" db="EMBL/GenBank/DDBJ databases">
        <authorList>
            <consortium name="Wellcome Sanger Institute Data Sharing"/>
        </authorList>
    </citation>
    <scope>NUCLEOTIDE SEQUENCE [LARGE SCALE GENOMIC DNA]</scope>
</reference>
<organism evidence="1 2">
    <name type="scientific">Myripristis murdjan</name>
    <name type="common">pinecone soldierfish</name>
    <dbReference type="NCBI Taxonomy" id="586833"/>
    <lineage>
        <taxon>Eukaryota</taxon>
        <taxon>Metazoa</taxon>
        <taxon>Chordata</taxon>
        <taxon>Craniata</taxon>
        <taxon>Vertebrata</taxon>
        <taxon>Euteleostomi</taxon>
        <taxon>Actinopterygii</taxon>
        <taxon>Neopterygii</taxon>
        <taxon>Teleostei</taxon>
        <taxon>Neoteleostei</taxon>
        <taxon>Acanthomorphata</taxon>
        <taxon>Holocentriformes</taxon>
        <taxon>Holocentridae</taxon>
        <taxon>Myripristis</taxon>
    </lineage>
</organism>
<dbReference type="PANTHER" id="PTHR33443:SF30">
    <property type="entry name" value="SARCOSINE DEHYDROGENASE-2C PROTEIN"/>
    <property type="match status" value="1"/>
</dbReference>
<dbReference type="Proteomes" id="UP000472263">
    <property type="component" value="Chromosome 1"/>
</dbReference>
<evidence type="ECO:0000313" key="1">
    <source>
        <dbReference type="Ensembl" id="ENSMMDP00005003090.1"/>
    </source>
</evidence>
<dbReference type="InParanoid" id="A0A667WDY7"/>
<protein>
    <submittedName>
        <fullName evidence="1">Zgc:112980</fullName>
    </submittedName>
</protein>
<name>A0A667WDY7_9TELE</name>
<dbReference type="GeneTree" id="ENSGT00400000022459"/>
<accession>A0A667WDY7</accession>
<evidence type="ECO:0000313" key="2">
    <source>
        <dbReference type="Proteomes" id="UP000472263"/>
    </source>
</evidence>
<dbReference type="AlphaFoldDB" id="A0A667WDY7"/>
<reference evidence="1" key="3">
    <citation type="submission" date="2025-09" db="UniProtKB">
        <authorList>
            <consortium name="Ensembl"/>
        </authorList>
    </citation>
    <scope>IDENTIFICATION</scope>
</reference>
<proteinExistence type="predicted"/>